<gene>
    <name evidence="3" type="ORF">MKW94_017524</name>
</gene>
<feature type="compositionally biased region" description="Acidic residues" evidence="2">
    <location>
        <begin position="173"/>
        <end position="196"/>
    </location>
</feature>
<dbReference type="EMBL" id="JAJJMA010062173">
    <property type="protein sequence ID" value="MCL7026884.1"/>
    <property type="molecule type" value="Genomic_DNA"/>
</dbReference>
<dbReference type="PANTHER" id="PTHR47747:SF3">
    <property type="entry name" value="OS03G0853600 PROTEIN"/>
    <property type="match status" value="1"/>
</dbReference>
<accession>A0AA41V0C9</accession>
<organism evidence="3 4">
    <name type="scientific">Papaver nudicaule</name>
    <name type="common">Iceland poppy</name>
    <dbReference type="NCBI Taxonomy" id="74823"/>
    <lineage>
        <taxon>Eukaryota</taxon>
        <taxon>Viridiplantae</taxon>
        <taxon>Streptophyta</taxon>
        <taxon>Embryophyta</taxon>
        <taxon>Tracheophyta</taxon>
        <taxon>Spermatophyta</taxon>
        <taxon>Magnoliopsida</taxon>
        <taxon>Ranunculales</taxon>
        <taxon>Papaveraceae</taxon>
        <taxon>Papaveroideae</taxon>
        <taxon>Papaver</taxon>
    </lineage>
</organism>
<name>A0AA41V0C9_PAPNU</name>
<proteinExistence type="predicted"/>
<evidence type="ECO:0000256" key="1">
    <source>
        <dbReference type="SAM" id="Coils"/>
    </source>
</evidence>
<evidence type="ECO:0000313" key="3">
    <source>
        <dbReference type="EMBL" id="MCL7026884.1"/>
    </source>
</evidence>
<feature type="coiled-coil region" evidence="1">
    <location>
        <begin position="69"/>
        <end position="156"/>
    </location>
</feature>
<sequence>MAAETVVLVPEAEEVETLKKDITNLSFINNENTKKTLSLSTYLGLSFSVFLGLLPKSSISLILSLQSRNRFLSLKLYQAEEQLKQMKSRRKEDSKANARVVEIFASHRNGWQQEERKLLQKIENSNDEISSLRERIDEFEKSEAELKSFVEKLEREIYERDEMINFMSRQTINDDEDEDEDVYVDDEDDEKEDDEVGGNGNYGRGFEEEVINGEFSEVQCLNYPRFGKIRVSSEGLDPNSEEYFDPRENDFGGEQLGFVYGKQNGFIKNFAAPPRNVCADRNSGWQDAKYDSPESLYHMKHFVSRRDSPWKADGESTGVPAKLKLVEQELPNLERIDKCEPSKVSMSIRKQAKRYHGLSGKIDDLCRRMANDPSEQALNAEFRSRRQTELLLEAYRLQQRAIETRQKLTTLQSETTNSHLGEDLDTHTKLSIRRSLDSIKNNFKEIQRNLEVWLARIMGELEGVLSREGASHAKEYFLSKFPSYVQ</sequence>
<comment type="caution">
    <text evidence="3">The sequence shown here is derived from an EMBL/GenBank/DDBJ whole genome shotgun (WGS) entry which is preliminary data.</text>
</comment>
<reference evidence="3" key="1">
    <citation type="submission" date="2022-03" db="EMBL/GenBank/DDBJ databases">
        <title>A functionally conserved STORR gene fusion in Papaver species that diverged 16.8 million years ago.</title>
        <authorList>
            <person name="Catania T."/>
        </authorList>
    </citation>
    <scope>NUCLEOTIDE SEQUENCE</scope>
    <source>
        <strain evidence="3">S-191538</strain>
    </source>
</reference>
<evidence type="ECO:0000256" key="2">
    <source>
        <dbReference type="SAM" id="MobiDB-lite"/>
    </source>
</evidence>
<keyword evidence="1" id="KW-0175">Coiled coil</keyword>
<feature type="region of interest" description="Disordered" evidence="2">
    <location>
        <begin position="168"/>
        <end position="205"/>
    </location>
</feature>
<evidence type="ECO:0000313" key="4">
    <source>
        <dbReference type="Proteomes" id="UP001177140"/>
    </source>
</evidence>
<dbReference type="AlphaFoldDB" id="A0AA41V0C9"/>
<protein>
    <submittedName>
        <fullName evidence="3">Uncharacterized protein</fullName>
    </submittedName>
</protein>
<keyword evidence="4" id="KW-1185">Reference proteome</keyword>
<dbReference type="PANTHER" id="PTHR47747">
    <property type="entry name" value="RIBONUCLEASE P PROTEIN SUBUNIT P38-LIKE PROTEIN"/>
    <property type="match status" value="1"/>
</dbReference>
<dbReference type="Proteomes" id="UP001177140">
    <property type="component" value="Unassembled WGS sequence"/>
</dbReference>